<feature type="binding site" evidence="7">
    <location>
        <position position="259"/>
    </location>
    <ligand>
        <name>Mn(2+)</name>
        <dbReference type="ChEBI" id="CHEBI:29035"/>
        <label>1</label>
    </ligand>
</feature>
<evidence type="ECO:0000259" key="9">
    <source>
        <dbReference type="Pfam" id="PF21216"/>
    </source>
</evidence>
<dbReference type="InterPro" id="IPR000994">
    <property type="entry name" value="Pept_M24"/>
</dbReference>
<sequence>MTSWQNQDLQQLQITHLEQLLTRTRTLLAEQGWNRLVIYSGHAHPHFADDQSAPHPGYGHFLHWTGLTGLSDSWLEITQDHPPRLFCYAPEDYWHATPTLPEGALAQIMRIEPIKARGWPLEQVAEVGSTVVVGDIESLSIPVEKSHCNPRSFVSALNALRIHKTAYEARCTLEASRLALMGHRAARDAFYQGGSEFDIHLAWQKGTQQSESDAPYHSIIGLNEHAGVLHYQHYQNQTPQTLNSLLIDAGVRYRGYCSDITRTWAALDQPRFAALINGLDQLQQKLTQEVKPGVDFVELHDKTHQGVALLLQASGLIKGQITTEAIVETGMTRAFFPHGLGHFLGTQVHDVGGLETASGQPVPPPQAHPALRLTHTLEAGMLLTIEPGLYFIDSLLASLRNGPMSQHLDWSLIEALAPCGGIRIEDNLWVTADGAENLTRASDHGLGVGQPEV</sequence>
<dbReference type="PANTHER" id="PTHR43226">
    <property type="entry name" value="XAA-PRO AMINOPEPTIDASE 3"/>
    <property type="match status" value="1"/>
</dbReference>
<evidence type="ECO:0000256" key="7">
    <source>
        <dbReference type="HAMAP-Rule" id="MF_01279"/>
    </source>
</evidence>
<dbReference type="AlphaFoldDB" id="A0A1E2VEJ8"/>
<feature type="binding site" evidence="7">
    <location>
        <position position="425"/>
    </location>
    <ligand>
        <name>Mn(2+)</name>
        <dbReference type="ChEBI" id="CHEBI:29035"/>
        <label>1</label>
    </ligand>
</feature>
<dbReference type="InterPro" id="IPR052433">
    <property type="entry name" value="X-Pro_dipept-like"/>
</dbReference>
<feature type="binding site" evidence="7">
    <location>
        <position position="259"/>
    </location>
    <ligand>
        <name>Mn(2+)</name>
        <dbReference type="ChEBI" id="CHEBI:29035"/>
        <label>2</label>
    </ligand>
</feature>
<organism evidence="10 11">
    <name type="scientific">Terasakiispira papahanaumokuakeensis</name>
    <dbReference type="NCBI Taxonomy" id="197479"/>
    <lineage>
        <taxon>Bacteria</taxon>
        <taxon>Pseudomonadati</taxon>
        <taxon>Pseudomonadota</taxon>
        <taxon>Gammaproteobacteria</taxon>
        <taxon>Oceanospirillales</taxon>
        <taxon>Terasakiispira</taxon>
    </lineage>
</organism>
<dbReference type="STRING" id="197479.BFW38_07810"/>
<evidence type="ECO:0000313" key="10">
    <source>
        <dbReference type="EMBL" id="ODC05282.1"/>
    </source>
</evidence>
<feature type="domain" description="Xaa-Pro dipeptidase N-terminal" evidence="9">
    <location>
        <begin position="15"/>
        <end position="158"/>
    </location>
</feature>
<dbReference type="Pfam" id="PF21216">
    <property type="entry name" value="PepQ_N"/>
    <property type="match status" value="1"/>
</dbReference>
<evidence type="ECO:0000313" key="11">
    <source>
        <dbReference type="Proteomes" id="UP000094291"/>
    </source>
</evidence>
<dbReference type="GO" id="GO:0016795">
    <property type="term" value="F:phosphoric triester hydrolase activity"/>
    <property type="evidence" value="ECO:0007669"/>
    <property type="project" value="InterPro"/>
</dbReference>
<accession>A0A1E2VEJ8</accession>
<evidence type="ECO:0000256" key="5">
    <source>
        <dbReference type="ARBA" id="ARBA00023049"/>
    </source>
</evidence>
<dbReference type="GO" id="GO:0102009">
    <property type="term" value="F:proline dipeptidase activity"/>
    <property type="evidence" value="ECO:0007669"/>
    <property type="project" value="UniProtKB-EC"/>
</dbReference>
<evidence type="ECO:0000256" key="2">
    <source>
        <dbReference type="ARBA" id="ARBA00022723"/>
    </source>
</evidence>
<dbReference type="HAMAP" id="MF_01279">
    <property type="entry name" value="X_Pro_dipeptid"/>
    <property type="match status" value="1"/>
</dbReference>
<keyword evidence="4 7" id="KW-0224">Dipeptidase</keyword>
<evidence type="ECO:0000256" key="6">
    <source>
        <dbReference type="ARBA" id="ARBA00023211"/>
    </source>
</evidence>
<dbReference type="InterPro" id="IPR036005">
    <property type="entry name" value="Creatinase/aminopeptidase-like"/>
</dbReference>
<dbReference type="InterPro" id="IPR029149">
    <property type="entry name" value="Creatin/AminoP/Spt16_N"/>
</dbReference>
<feature type="binding site" evidence="7">
    <location>
        <position position="248"/>
    </location>
    <ligand>
        <name>Mn(2+)</name>
        <dbReference type="ChEBI" id="CHEBI:29035"/>
        <label>2</label>
    </ligand>
</feature>
<keyword evidence="3 7" id="KW-0378">Hydrolase</keyword>
<dbReference type="GO" id="GO:0006508">
    <property type="term" value="P:proteolysis"/>
    <property type="evidence" value="ECO:0007669"/>
    <property type="project" value="UniProtKB-KW"/>
</dbReference>
<dbReference type="GO" id="GO:0005829">
    <property type="term" value="C:cytosol"/>
    <property type="evidence" value="ECO:0007669"/>
    <property type="project" value="TreeGrafter"/>
</dbReference>
<dbReference type="Proteomes" id="UP000094291">
    <property type="component" value="Unassembled WGS sequence"/>
</dbReference>
<comment type="caution">
    <text evidence="10">The sequence shown here is derived from an EMBL/GenBank/DDBJ whole genome shotgun (WGS) entry which is preliminary data.</text>
</comment>
<keyword evidence="5 7" id="KW-0482">Metalloprotease</keyword>
<comment type="similarity">
    <text evidence="7">Belongs to the peptidase M24B family. Bacterial-type prolidase subfamily.</text>
</comment>
<gene>
    <name evidence="7" type="primary">pepQ</name>
    <name evidence="10" type="ORF">BFW38_07810</name>
</gene>
<comment type="function">
    <text evidence="7">Splits dipeptides with a prolyl residue in the C-terminal position.</text>
</comment>
<dbReference type="OrthoDB" id="9806388at2"/>
<evidence type="ECO:0000256" key="1">
    <source>
        <dbReference type="ARBA" id="ARBA00022670"/>
    </source>
</evidence>
<dbReference type="GO" id="GO:0004177">
    <property type="term" value="F:aminopeptidase activity"/>
    <property type="evidence" value="ECO:0007669"/>
    <property type="project" value="TreeGrafter"/>
</dbReference>
<keyword evidence="6 7" id="KW-0464">Manganese</keyword>
<keyword evidence="11" id="KW-1185">Reference proteome</keyword>
<feature type="domain" description="Peptidase M24" evidence="8">
    <location>
        <begin position="173"/>
        <end position="432"/>
    </location>
</feature>
<dbReference type="Gene3D" id="3.90.230.10">
    <property type="entry name" value="Creatinase/methionine aminopeptidase superfamily"/>
    <property type="match status" value="1"/>
</dbReference>
<dbReference type="PANTHER" id="PTHR43226:SF8">
    <property type="entry name" value="XAA-PRO DIPEPTIDASE"/>
    <property type="match status" value="1"/>
</dbReference>
<dbReference type="SUPFAM" id="SSF55920">
    <property type="entry name" value="Creatinase/aminopeptidase"/>
    <property type="match status" value="1"/>
</dbReference>
<feature type="binding site" evidence="7">
    <location>
        <position position="425"/>
    </location>
    <ligand>
        <name>Mn(2+)</name>
        <dbReference type="ChEBI" id="CHEBI:29035"/>
        <label>2</label>
    </ligand>
</feature>
<dbReference type="InterPro" id="IPR022846">
    <property type="entry name" value="X_Pro_dipept"/>
</dbReference>
<proteinExistence type="inferred from homology"/>
<evidence type="ECO:0000256" key="4">
    <source>
        <dbReference type="ARBA" id="ARBA00022997"/>
    </source>
</evidence>
<comment type="cofactor">
    <cofactor evidence="7">
        <name>Mn(2+)</name>
        <dbReference type="ChEBI" id="CHEBI:29035"/>
    </cofactor>
    <text evidence="7">Binds 2 manganese ions per subunit.</text>
</comment>
<dbReference type="EMBL" id="MDTQ01000001">
    <property type="protein sequence ID" value="ODC05282.1"/>
    <property type="molecule type" value="Genomic_DNA"/>
</dbReference>
<reference evidence="10 11" key="1">
    <citation type="submission" date="2016-08" db="EMBL/GenBank/DDBJ databases">
        <authorList>
            <person name="Seilhamer J.J."/>
        </authorList>
    </citation>
    <scope>NUCLEOTIDE SEQUENCE [LARGE SCALE GENOMIC DNA]</scope>
    <source>
        <strain evidence="10 11">PH27A</strain>
    </source>
</reference>
<dbReference type="NCBIfam" id="NF010133">
    <property type="entry name" value="PRK13607.1"/>
    <property type="match status" value="1"/>
</dbReference>
<dbReference type="InterPro" id="IPR048819">
    <property type="entry name" value="PepQ_N"/>
</dbReference>
<dbReference type="GO" id="GO:0008235">
    <property type="term" value="F:metalloexopeptidase activity"/>
    <property type="evidence" value="ECO:0007669"/>
    <property type="project" value="UniProtKB-UniRule"/>
</dbReference>
<dbReference type="EC" id="3.4.13.9" evidence="7"/>
<evidence type="ECO:0000256" key="3">
    <source>
        <dbReference type="ARBA" id="ARBA00022801"/>
    </source>
</evidence>
<dbReference type="Pfam" id="PF00557">
    <property type="entry name" value="Peptidase_M24"/>
    <property type="match status" value="1"/>
</dbReference>
<protein>
    <recommendedName>
        <fullName evidence="7">Xaa-Pro dipeptidase</fullName>
        <shortName evidence="7">X-Pro dipeptidase</shortName>
        <ecNumber evidence="7">3.4.13.9</ecNumber>
    </recommendedName>
    <alternativeName>
        <fullName evidence="7">Imidodipeptidase</fullName>
    </alternativeName>
    <alternativeName>
        <fullName evidence="7">Proline dipeptidase</fullName>
        <shortName evidence="7">Prolidase</shortName>
    </alternativeName>
</protein>
<feature type="binding site" evidence="7">
    <location>
        <position position="386"/>
    </location>
    <ligand>
        <name>Mn(2+)</name>
        <dbReference type="ChEBI" id="CHEBI:29035"/>
        <label>1</label>
    </ligand>
</feature>
<keyword evidence="2 7" id="KW-0479">Metal-binding</keyword>
<dbReference type="GO" id="GO:0046872">
    <property type="term" value="F:metal ion binding"/>
    <property type="evidence" value="ECO:0007669"/>
    <property type="project" value="UniProtKB-KW"/>
</dbReference>
<name>A0A1E2VEJ8_9GAMM</name>
<feature type="binding site" evidence="7">
    <location>
        <position position="342"/>
    </location>
    <ligand>
        <name>Mn(2+)</name>
        <dbReference type="ChEBI" id="CHEBI:29035"/>
        <label>1</label>
    </ligand>
</feature>
<comment type="catalytic activity">
    <reaction evidence="7">
        <text>Xaa-L-Pro dipeptide + H2O = an L-alpha-amino acid + L-proline</text>
        <dbReference type="Rhea" id="RHEA:76407"/>
        <dbReference type="ChEBI" id="CHEBI:15377"/>
        <dbReference type="ChEBI" id="CHEBI:59869"/>
        <dbReference type="ChEBI" id="CHEBI:60039"/>
        <dbReference type="ChEBI" id="CHEBI:195196"/>
        <dbReference type="EC" id="3.4.13.9"/>
    </reaction>
</comment>
<keyword evidence="1 7" id="KW-0645">Protease</keyword>
<dbReference type="Gene3D" id="3.40.350.10">
    <property type="entry name" value="Creatinase/prolidase N-terminal domain"/>
    <property type="match status" value="1"/>
</dbReference>
<evidence type="ECO:0000259" key="8">
    <source>
        <dbReference type="Pfam" id="PF00557"/>
    </source>
</evidence>